<reference evidence="2 3" key="1">
    <citation type="submission" date="2020-08" db="EMBL/GenBank/DDBJ databases">
        <title>Studying the diversity of plant-associated saprophytic bacteria and their role in host health and plant-pathogen interactions.</title>
        <authorList>
            <person name="Potnis N."/>
        </authorList>
    </citation>
    <scope>NUCLEOTIDE SEQUENCE [LARGE SCALE GENOMIC DNA]</scope>
    <source>
        <strain evidence="2 3">F16</strain>
    </source>
</reference>
<accession>A0ABR6JPB0</accession>
<dbReference type="RefSeq" id="WP_184441838.1">
    <property type="nucleotide sequence ID" value="NZ_JACHNS010000007.1"/>
</dbReference>
<dbReference type="Proteomes" id="UP000554726">
    <property type="component" value="Unassembled WGS sequence"/>
</dbReference>
<evidence type="ECO:0000256" key="1">
    <source>
        <dbReference type="SAM" id="Phobius"/>
    </source>
</evidence>
<keyword evidence="1" id="KW-0472">Membrane</keyword>
<organism evidence="2 3">
    <name type="scientific">Xanthomonas cannabis</name>
    <dbReference type="NCBI Taxonomy" id="1885674"/>
    <lineage>
        <taxon>Bacteria</taxon>
        <taxon>Pseudomonadati</taxon>
        <taxon>Pseudomonadota</taxon>
        <taxon>Gammaproteobacteria</taxon>
        <taxon>Lysobacterales</taxon>
        <taxon>Lysobacteraceae</taxon>
        <taxon>Xanthomonas</taxon>
    </lineage>
</organism>
<feature type="transmembrane region" description="Helical" evidence="1">
    <location>
        <begin position="47"/>
        <end position="70"/>
    </location>
</feature>
<feature type="transmembrane region" description="Helical" evidence="1">
    <location>
        <begin position="12"/>
        <end position="35"/>
    </location>
</feature>
<sequence>MDSDNLRRRRNNFIAGLGIFAAVTCLGIAGGLGASYFTSSSPIPNKIIIYFSLLVLFGTAGLGVVLALYLKGLVDFGSSVTITTTRSPLDSQQQRVIADLITHVEQLRAFRGERSIGESGRSEAAEVTYPVTKASLNKVHAYYSEAVEAAQRNIHYIERRSLASLVMGTVATFLAFTVIWVLSVRGSAVPFNDWASFAFHFIPRATLAIFIELFAFFFLRLHRQSLAELRRCNMDLRDLSLQYAAVELAWDAPEESARRIIGENLIVRTSALPSAELGKMDGGVQISVKDVVEILAVIAKRDK</sequence>
<evidence type="ECO:0000313" key="3">
    <source>
        <dbReference type="Proteomes" id="UP000554726"/>
    </source>
</evidence>
<feature type="transmembrane region" description="Helical" evidence="1">
    <location>
        <begin position="162"/>
        <end position="181"/>
    </location>
</feature>
<gene>
    <name evidence="2" type="ORF">FHR60_003355</name>
</gene>
<comment type="caution">
    <text evidence="2">The sequence shown here is derived from an EMBL/GenBank/DDBJ whole genome shotgun (WGS) entry which is preliminary data.</text>
</comment>
<evidence type="ECO:0000313" key="2">
    <source>
        <dbReference type="EMBL" id="MBB4594652.1"/>
    </source>
</evidence>
<keyword evidence="1" id="KW-1133">Transmembrane helix</keyword>
<keyword evidence="3" id="KW-1185">Reference proteome</keyword>
<dbReference type="EMBL" id="JACHNS010000007">
    <property type="protein sequence ID" value="MBB4594652.1"/>
    <property type="molecule type" value="Genomic_DNA"/>
</dbReference>
<keyword evidence="1" id="KW-0812">Transmembrane</keyword>
<proteinExistence type="predicted"/>
<name>A0ABR6JPB0_9XANT</name>
<feature type="transmembrane region" description="Helical" evidence="1">
    <location>
        <begin position="201"/>
        <end position="221"/>
    </location>
</feature>
<protein>
    <submittedName>
        <fullName evidence="2">Uncharacterized protein</fullName>
    </submittedName>
</protein>